<dbReference type="Pfam" id="PF17757">
    <property type="entry name" value="UvrB_inter"/>
    <property type="match status" value="1"/>
</dbReference>
<evidence type="ECO:0000313" key="13">
    <source>
        <dbReference type="Proteomes" id="UP000673975"/>
    </source>
</evidence>
<evidence type="ECO:0000256" key="3">
    <source>
        <dbReference type="ARBA" id="ARBA00022763"/>
    </source>
</evidence>
<evidence type="ECO:0000259" key="11">
    <source>
        <dbReference type="PROSITE" id="PS51194"/>
    </source>
</evidence>
<dbReference type="InterPro" id="IPR001650">
    <property type="entry name" value="Helicase_C-like"/>
</dbReference>
<dbReference type="PANTHER" id="PTHR47964">
    <property type="entry name" value="ATP-DEPENDENT DNA HELICASE HOMOLOG RECG, CHLOROPLASTIC"/>
    <property type="match status" value="1"/>
</dbReference>
<dbReference type="Gene3D" id="3.30.2060.10">
    <property type="entry name" value="Penicillin-binding protein 1b domain"/>
    <property type="match status" value="1"/>
</dbReference>
<dbReference type="Gene3D" id="3.90.1150.50">
    <property type="entry name" value="Transcription-repair-coupling factor, D7 domain"/>
    <property type="match status" value="1"/>
</dbReference>
<dbReference type="InterPro" id="IPR003711">
    <property type="entry name" value="CarD-like/TRCF_RID"/>
</dbReference>
<comment type="function">
    <text evidence="9">Couples transcription and DNA repair by recognizing RNA polymerase (RNAP) stalled at DNA lesions. Mediates ATP-dependent release of RNAP and its truncated transcript from the DNA, and recruitment of nucleotide excision repair machinery to the damaged site.</text>
</comment>
<sequence length="1120" mass="126557">MSLKNIAEIFSKHFPVDELSGNIAPGKSVRLQHFVGSTPALLMSGLAKKHLPLIVITPDAERAQFLKSDIDALGNGNSLYFPPSGARPYQSGRVSDTTVTAQRSDVIDQIRETREVVVVTSAEAVFEKMASADHFDKASISLKKQSEMDPDALAEKLADQQYQTVSFVNEPGEYARRGGIIDIFPFSGEYPVRLEFFGNEIESIREFDPDSQRSVAFLDQIRLLPNLESFSDAARQSLISFFDEHAVIAAVDYPGIVSEIHRLSEEAAQRYREVVSENKKAAPKPPEHRYMTADELAGELQRHPRLLFGAIPPDLTPDAEFTLQARPQPDFNSSVKLLRKDLADLSLQNIETWILCDNEGQRNRFEELLGEPGPELRYRLTMETLHRGFILPEMDIAVYTDHQIFNRYHRPKTRSKVRRGGISFKELKDLNIGDYVVHVDHGIGKFAGFRKITVRGADQESVVLRYQDDSTLYVNVSSLHKLQKYSGKDGTAPKVTKLGSGEWARKKAKTRKRVKDIARELITLYAKRKAQKAWSFSGDSSMQTELEASFMYEETPDQDSVIRDVKSDMQKEMPMDRLVCGDVGFGKTEVAVRAAFKAVLDGKQVALMVPTTILADQHAKTFRERMKDFAVNIEVISRFRSKAEQTDIIKRTRSGEVDILIGTHRIASKDVSFRDLGLLIVDEEQRFGVSVKEKLKELRASVDVLTLTATPIPRTLQFSLMGARDLSVINTPPPNRQPVLTEIHSFDKRLIRDAIMQEVSRGGQVFFIHNRVQNIEEIAGMVRSLVPNIRVRFAHGQMTGSKLEKIILDFYDHKFDVLVSTNIVENGIDIANANTIIINQANHFGLSELHQLRGRVGRSNRKAYCYLITPPMESLTLESRRRLLALEEYSDLGSGFNIAMRDLDIRGAGDILGAEQSGFVNEVGFEMYNKILNDAVRELKETEFAGLFEETEHIPERPETTVEFDYSALLPSDYVSDNVERLNLYRRLSGSAELKEVSDWQDEVADRFGPLPEATRNLVTATKIKILTSRLWLTKVTIRAGRMWLQCPDHASEAGSRFYDQGVMQHLMHRLEQLRPDAFQLAQKDQAVRFVVQQISDPETALSVLEQLQPEKTAKEPQTV</sequence>
<comment type="similarity">
    <text evidence="9">In the N-terminal section; belongs to the UvrB family.</text>
</comment>
<keyword evidence="5" id="KW-0347">Helicase</keyword>
<accession>A0A8J7SA92</accession>
<dbReference type="SMART" id="SM00490">
    <property type="entry name" value="HELICc"/>
    <property type="match status" value="1"/>
</dbReference>
<keyword evidence="6 9" id="KW-0067">ATP-binding</keyword>
<proteinExistence type="inferred from homology"/>
<comment type="caution">
    <text evidence="12">The sequence shown here is derived from an EMBL/GenBank/DDBJ whole genome shotgun (WGS) entry which is preliminary data.</text>
</comment>
<dbReference type="Pfam" id="PF00270">
    <property type="entry name" value="DEAD"/>
    <property type="match status" value="1"/>
</dbReference>
<dbReference type="InterPro" id="IPR037235">
    <property type="entry name" value="TRCF-like_C_D7"/>
</dbReference>
<dbReference type="HAMAP" id="MF_00969">
    <property type="entry name" value="TRCF"/>
    <property type="match status" value="1"/>
</dbReference>
<keyword evidence="1 9" id="KW-0963">Cytoplasm</keyword>
<dbReference type="EMBL" id="JAFIDN010000007">
    <property type="protein sequence ID" value="MBP3192911.1"/>
    <property type="molecule type" value="Genomic_DNA"/>
</dbReference>
<dbReference type="SMART" id="SM00982">
    <property type="entry name" value="TRCF"/>
    <property type="match status" value="1"/>
</dbReference>
<evidence type="ECO:0000256" key="8">
    <source>
        <dbReference type="ARBA" id="ARBA00023204"/>
    </source>
</evidence>
<feature type="domain" description="Helicase ATP-binding" evidence="10">
    <location>
        <begin position="568"/>
        <end position="729"/>
    </location>
</feature>
<keyword evidence="3 9" id="KW-0227">DNA damage</keyword>
<comment type="similarity">
    <text evidence="9">In the C-terminal section; belongs to the helicase family. RecG subfamily.</text>
</comment>
<dbReference type="InterPro" id="IPR047112">
    <property type="entry name" value="RecG/Mfd"/>
</dbReference>
<dbReference type="InterPro" id="IPR014001">
    <property type="entry name" value="Helicase_ATP-bd"/>
</dbReference>
<dbReference type="Pfam" id="PF03461">
    <property type="entry name" value="TRCF"/>
    <property type="match status" value="1"/>
</dbReference>
<dbReference type="SMART" id="SM01058">
    <property type="entry name" value="CarD_TRCF"/>
    <property type="match status" value="1"/>
</dbReference>
<reference evidence="12" key="1">
    <citation type="submission" date="2021-02" db="EMBL/GenBank/DDBJ databases">
        <title>Natronogracilivirga saccharolytica gen. nov. sp. nov. a new anaerobic, haloalkiliphilic carbohydrate-fermenting bacterium from soda lake and proposing of Cyclonatronumiaceae fam. nov. in the phylum Balneolaeota.</title>
        <authorList>
            <person name="Zhilina T.N."/>
            <person name="Sorokin D.Y."/>
            <person name="Zavarzina D.G."/>
            <person name="Toshchakov S.V."/>
            <person name="Kublanov I.V."/>
        </authorList>
    </citation>
    <scope>NUCLEOTIDE SEQUENCE</scope>
    <source>
        <strain evidence="12">Z-1702</strain>
    </source>
</reference>
<evidence type="ECO:0000313" key="12">
    <source>
        <dbReference type="EMBL" id="MBP3192911.1"/>
    </source>
</evidence>
<dbReference type="GO" id="GO:0016787">
    <property type="term" value="F:hydrolase activity"/>
    <property type="evidence" value="ECO:0007669"/>
    <property type="project" value="UniProtKB-KW"/>
</dbReference>
<dbReference type="PROSITE" id="PS51192">
    <property type="entry name" value="HELICASE_ATP_BIND_1"/>
    <property type="match status" value="1"/>
</dbReference>
<dbReference type="InterPro" id="IPR041471">
    <property type="entry name" value="UvrB_inter"/>
</dbReference>
<evidence type="ECO:0000256" key="5">
    <source>
        <dbReference type="ARBA" id="ARBA00022806"/>
    </source>
</evidence>
<dbReference type="GO" id="GO:0000716">
    <property type="term" value="P:transcription-coupled nucleotide-excision repair, DNA damage recognition"/>
    <property type="evidence" value="ECO:0007669"/>
    <property type="project" value="UniProtKB-UniRule"/>
</dbReference>
<dbReference type="InterPro" id="IPR005118">
    <property type="entry name" value="TRCF_C"/>
</dbReference>
<comment type="subcellular location">
    <subcellularLocation>
        <location evidence="9">Cytoplasm</location>
    </subcellularLocation>
</comment>
<evidence type="ECO:0000256" key="1">
    <source>
        <dbReference type="ARBA" id="ARBA00022490"/>
    </source>
</evidence>
<dbReference type="PROSITE" id="PS51194">
    <property type="entry name" value="HELICASE_CTER"/>
    <property type="match status" value="1"/>
</dbReference>
<dbReference type="EC" id="3.6.4.-" evidence="9"/>
<evidence type="ECO:0000256" key="4">
    <source>
        <dbReference type="ARBA" id="ARBA00022801"/>
    </source>
</evidence>
<dbReference type="InterPro" id="IPR027417">
    <property type="entry name" value="P-loop_NTPase"/>
</dbReference>
<dbReference type="AlphaFoldDB" id="A0A8J7SA92"/>
<dbReference type="GO" id="GO:0003678">
    <property type="term" value="F:DNA helicase activity"/>
    <property type="evidence" value="ECO:0007669"/>
    <property type="project" value="TreeGrafter"/>
</dbReference>
<dbReference type="Gene3D" id="2.40.10.170">
    <property type="match status" value="1"/>
</dbReference>
<keyword evidence="7 9" id="KW-0238">DNA-binding</keyword>
<feature type="domain" description="Helicase C-terminal" evidence="11">
    <location>
        <begin position="750"/>
        <end position="904"/>
    </location>
</feature>
<dbReference type="GO" id="GO:0006355">
    <property type="term" value="P:regulation of DNA-templated transcription"/>
    <property type="evidence" value="ECO:0007669"/>
    <property type="project" value="UniProtKB-UniRule"/>
</dbReference>
<evidence type="ECO:0000256" key="7">
    <source>
        <dbReference type="ARBA" id="ARBA00023125"/>
    </source>
</evidence>
<dbReference type="Proteomes" id="UP000673975">
    <property type="component" value="Unassembled WGS sequence"/>
</dbReference>
<evidence type="ECO:0000256" key="2">
    <source>
        <dbReference type="ARBA" id="ARBA00022741"/>
    </source>
</evidence>
<dbReference type="GO" id="GO:0003684">
    <property type="term" value="F:damaged DNA binding"/>
    <property type="evidence" value="ECO:0007669"/>
    <property type="project" value="InterPro"/>
</dbReference>
<dbReference type="SMART" id="SM00487">
    <property type="entry name" value="DEXDc"/>
    <property type="match status" value="1"/>
</dbReference>
<dbReference type="Pfam" id="PF00271">
    <property type="entry name" value="Helicase_C"/>
    <property type="match status" value="1"/>
</dbReference>
<dbReference type="NCBIfam" id="TIGR00580">
    <property type="entry name" value="mfd"/>
    <property type="match status" value="1"/>
</dbReference>
<name>A0A8J7SA92_9BACT</name>
<dbReference type="SUPFAM" id="SSF141259">
    <property type="entry name" value="CarD-like"/>
    <property type="match status" value="1"/>
</dbReference>
<dbReference type="RefSeq" id="WP_210512064.1">
    <property type="nucleotide sequence ID" value="NZ_JAFIDN010000007.1"/>
</dbReference>
<organism evidence="12 13">
    <name type="scientific">Natronogracilivirga saccharolytica</name>
    <dbReference type="NCBI Taxonomy" id="2812953"/>
    <lineage>
        <taxon>Bacteria</taxon>
        <taxon>Pseudomonadati</taxon>
        <taxon>Balneolota</taxon>
        <taxon>Balneolia</taxon>
        <taxon>Balneolales</taxon>
        <taxon>Cyclonatronaceae</taxon>
        <taxon>Natronogracilivirga</taxon>
    </lineage>
</organism>
<gene>
    <name evidence="9 12" type="primary">mfd</name>
    <name evidence="12" type="ORF">NATSA_09575</name>
</gene>
<dbReference type="SUPFAM" id="SSF143517">
    <property type="entry name" value="TRCF domain-like"/>
    <property type="match status" value="1"/>
</dbReference>
<evidence type="ECO:0000256" key="9">
    <source>
        <dbReference type="HAMAP-Rule" id="MF_00969"/>
    </source>
</evidence>
<dbReference type="SUPFAM" id="SSF52540">
    <property type="entry name" value="P-loop containing nucleoside triphosphate hydrolases"/>
    <property type="match status" value="4"/>
</dbReference>
<dbReference type="InterPro" id="IPR004576">
    <property type="entry name" value="Mfd"/>
</dbReference>
<protein>
    <recommendedName>
        <fullName evidence="9">Transcription-repair-coupling factor</fullName>
        <shortName evidence="9">TRCF</shortName>
        <ecNumber evidence="9">3.6.4.-</ecNumber>
    </recommendedName>
</protein>
<dbReference type="InterPro" id="IPR011545">
    <property type="entry name" value="DEAD/DEAH_box_helicase_dom"/>
</dbReference>
<dbReference type="GO" id="GO:0005524">
    <property type="term" value="F:ATP binding"/>
    <property type="evidence" value="ECO:0007669"/>
    <property type="project" value="UniProtKB-UniRule"/>
</dbReference>
<evidence type="ECO:0000256" key="6">
    <source>
        <dbReference type="ARBA" id="ARBA00022840"/>
    </source>
</evidence>
<keyword evidence="13" id="KW-1185">Reference proteome</keyword>
<dbReference type="PANTHER" id="PTHR47964:SF1">
    <property type="entry name" value="ATP-DEPENDENT DNA HELICASE HOMOLOG RECG, CHLOROPLASTIC"/>
    <property type="match status" value="1"/>
</dbReference>
<dbReference type="CDD" id="cd17991">
    <property type="entry name" value="DEXHc_TRCF"/>
    <property type="match status" value="1"/>
</dbReference>
<dbReference type="Gene3D" id="3.40.50.300">
    <property type="entry name" value="P-loop containing nucleotide triphosphate hydrolases"/>
    <property type="match status" value="2"/>
</dbReference>
<keyword evidence="8 9" id="KW-0234">DNA repair</keyword>
<dbReference type="GO" id="GO:0005737">
    <property type="term" value="C:cytoplasm"/>
    <property type="evidence" value="ECO:0007669"/>
    <property type="project" value="UniProtKB-SubCell"/>
</dbReference>
<dbReference type="InterPro" id="IPR036101">
    <property type="entry name" value="CarD-like/TRCF_RID_sf"/>
</dbReference>
<evidence type="ECO:0000259" key="10">
    <source>
        <dbReference type="PROSITE" id="PS51192"/>
    </source>
</evidence>
<keyword evidence="4 9" id="KW-0378">Hydrolase</keyword>
<dbReference type="Pfam" id="PF02559">
    <property type="entry name" value="CarD_TRCF_RID"/>
    <property type="match status" value="1"/>
</dbReference>
<keyword evidence="2 9" id="KW-0547">Nucleotide-binding</keyword>